<dbReference type="Gene3D" id="1.25.10.10">
    <property type="entry name" value="Leucine-rich Repeat Variant"/>
    <property type="match status" value="1"/>
</dbReference>
<evidence type="ECO:0000313" key="2">
    <source>
        <dbReference type="EMBL" id="SCW01854.1"/>
    </source>
</evidence>
<dbReference type="STRING" id="4955.A0A1G4MDJ9"/>
<dbReference type="AlphaFoldDB" id="A0A1G4MDJ9"/>
<dbReference type="GO" id="GO:0035556">
    <property type="term" value="P:intracellular signal transduction"/>
    <property type="evidence" value="ECO:0007669"/>
    <property type="project" value="TreeGrafter"/>
</dbReference>
<name>A0A1G4MDJ9_LACFM</name>
<dbReference type="OMA" id="AYDHKES"/>
<dbReference type="GO" id="GO:0043539">
    <property type="term" value="F:protein serine/threonine kinase activator activity"/>
    <property type="evidence" value="ECO:0007669"/>
    <property type="project" value="TreeGrafter"/>
</dbReference>
<dbReference type="InterPro" id="IPR016024">
    <property type="entry name" value="ARM-type_fold"/>
</dbReference>
<reference evidence="3" key="1">
    <citation type="submission" date="2016-03" db="EMBL/GenBank/DDBJ databases">
        <authorList>
            <person name="Devillers H."/>
        </authorList>
    </citation>
    <scope>NUCLEOTIDE SEQUENCE [LARGE SCALE GENOMIC DNA]</scope>
</reference>
<gene>
    <name evidence="2" type="ORF">LAFE_0E08724G</name>
</gene>
<sequence length="363" mass="42358">MAFWWKKNPKTPSDYAKLLSEHLTKFETVSTTDSRRKAQDECGRYLSGIKQFILEDLDPVPPPEAIDELYATIYQSDLIYDLLVHLPELDFETRKDVAVVFAICLRRSKDNKFITVDYLVTRPKIIALMLRTTEVALKKPHCNDIFLNVGSMILESIKYEQLCRIILKDQQIWKFFEFARLGCFEISTESLQILTDTFTQHPKLVSTEFFNQPQNIQKFIERLNNLIAHGNYVTKRQSIKLLYNLIMIRPYNQLLNAYINSPENLKLIMILLSDRSRNLQLGSFNIFKVFIANPRKSKPVMDILVKNREKLLLYLENFNGDSKDSTFLDEKEYVMQEIESFPRLVSSNSDPFIESSPQKNISG</sequence>
<organism evidence="2 3">
    <name type="scientific">Lachancea fermentati</name>
    <name type="common">Zygosaccharomyces fermentati</name>
    <dbReference type="NCBI Taxonomy" id="4955"/>
    <lineage>
        <taxon>Eukaryota</taxon>
        <taxon>Fungi</taxon>
        <taxon>Dikarya</taxon>
        <taxon>Ascomycota</taxon>
        <taxon>Saccharomycotina</taxon>
        <taxon>Saccharomycetes</taxon>
        <taxon>Saccharomycetales</taxon>
        <taxon>Saccharomycetaceae</taxon>
        <taxon>Lachancea</taxon>
    </lineage>
</organism>
<proteinExistence type="inferred from homology"/>
<protein>
    <submittedName>
        <fullName evidence="2">LAFE_0E08724g1_1</fullName>
    </submittedName>
</protein>
<keyword evidence="3" id="KW-1185">Reference proteome</keyword>
<comment type="similarity">
    <text evidence="1">Belongs to the Mo25 family.</text>
</comment>
<dbReference type="OrthoDB" id="609103at2759"/>
<accession>A0A1G4MDJ9</accession>
<dbReference type="PANTHER" id="PTHR10182:SF3">
    <property type="entry name" value="PROTEIN MO25"/>
    <property type="match status" value="1"/>
</dbReference>
<dbReference type="EMBL" id="LT598488">
    <property type="protein sequence ID" value="SCW01854.1"/>
    <property type="molecule type" value="Genomic_DNA"/>
</dbReference>
<evidence type="ECO:0000256" key="1">
    <source>
        <dbReference type="ARBA" id="ARBA00011012"/>
    </source>
</evidence>
<dbReference type="Pfam" id="PF08569">
    <property type="entry name" value="Mo25"/>
    <property type="match status" value="1"/>
</dbReference>
<dbReference type="InterPro" id="IPR011989">
    <property type="entry name" value="ARM-like"/>
</dbReference>
<evidence type="ECO:0000313" key="3">
    <source>
        <dbReference type="Proteomes" id="UP000190831"/>
    </source>
</evidence>
<dbReference type="SUPFAM" id="SSF48371">
    <property type="entry name" value="ARM repeat"/>
    <property type="match status" value="1"/>
</dbReference>
<dbReference type="PANTHER" id="PTHR10182">
    <property type="entry name" value="CALCIUM-BINDING PROTEIN 39-RELATED"/>
    <property type="match status" value="1"/>
</dbReference>
<dbReference type="Proteomes" id="UP000190831">
    <property type="component" value="Chromosome E"/>
</dbReference>
<dbReference type="InterPro" id="IPR013878">
    <property type="entry name" value="Mo25"/>
</dbReference>